<dbReference type="SUPFAM" id="SSF53187">
    <property type="entry name" value="Zn-dependent exopeptidases"/>
    <property type="match status" value="1"/>
</dbReference>
<dbReference type="Pfam" id="PF07687">
    <property type="entry name" value="M20_dimer"/>
    <property type="match status" value="1"/>
</dbReference>
<keyword evidence="2" id="KW-0378">Hydrolase</keyword>
<dbReference type="PANTHER" id="PTHR43808">
    <property type="entry name" value="ACETYLORNITHINE DEACETYLASE"/>
    <property type="match status" value="1"/>
</dbReference>
<dbReference type="EMBL" id="AQQY01000004">
    <property type="protein sequence ID" value="KCV82296.1"/>
    <property type="molecule type" value="Genomic_DNA"/>
</dbReference>
<comment type="caution">
    <text evidence="4">The sequence shown here is derived from an EMBL/GenBank/DDBJ whole genome shotgun (WGS) entry which is preliminary data.</text>
</comment>
<evidence type="ECO:0000313" key="5">
    <source>
        <dbReference type="Proteomes" id="UP000024836"/>
    </source>
</evidence>
<dbReference type="Gene3D" id="3.30.70.360">
    <property type="match status" value="1"/>
</dbReference>
<dbReference type="OrthoDB" id="9809784at2"/>
<gene>
    <name evidence="4" type="ORF">ATO10_07897</name>
</gene>
<dbReference type="RefSeq" id="WP_035250158.1">
    <property type="nucleotide sequence ID" value="NZ_AQQY01000004.1"/>
</dbReference>
<evidence type="ECO:0000256" key="2">
    <source>
        <dbReference type="ARBA" id="ARBA00022801"/>
    </source>
</evidence>
<dbReference type="SUPFAM" id="SSF55031">
    <property type="entry name" value="Bacterial exopeptidase dimerisation domain"/>
    <property type="match status" value="1"/>
</dbReference>
<protein>
    <submittedName>
        <fullName evidence="4">Peptidase M20</fullName>
    </submittedName>
</protein>
<dbReference type="Pfam" id="PF01546">
    <property type="entry name" value="Peptidase_M20"/>
    <property type="match status" value="1"/>
</dbReference>
<dbReference type="AlphaFoldDB" id="A0A058ZNC4"/>
<evidence type="ECO:0000256" key="1">
    <source>
        <dbReference type="ARBA" id="ARBA00022723"/>
    </source>
</evidence>
<keyword evidence="5" id="KW-1185">Reference proteome</keyword>
<dbReference type="Gene3D" id="3.40.630.10">
    <property type="entry name" value="Zn peptidases"/>
    <property type="match status" value="2"/>
</dbReference>
<dbReference type="GO" id="GO:0016787">
    <property type="term" value="F:hydrolase activity"/>
    <property type="evidence" value="ECO:0007669"/>
    <property type="project" value="UniProtKB-KW"/>
</dbReference>
<dbReference type="GO" id="GO:0046872">
    <property type="term" value="F:metal ion binding"/>
    <property type="evidence" value="ECO:0007669"/>
    <property type="project" value="UniProtKB-KW"/>
</dbReference>
<organism evidence="4 5">
    <name type="scientific">Actibacterium atlanticum</name>
    <dbReference type="NCBI Taxonomy" id="1461693"/>
    <lineage>
        <taxon>Bacteria</taxon>
        <taxon>Pseudomonadati</taxon>
        <taxon>Pseudomonadota</taxon>
        <taxon>Alphaproteobacteria</taxon>
        <taxon>Rhodobacterales</taxon>
        <taxon>Roseobacteraceae</taxon>
        <taxon>Actibacterium</taxon>
    </lineage>
</organism>
<evidence type="ECO:0000313" key="4">
    <source>
        <dbReference type="EMBL" id="KCV82296.1"/>
    </source>
</evidence>
<dbReference type="STRING" id="1461693.ATO10_07897"/>
<dbReference type="eggNOG" id="COG0624">
    <property type="taxonomic scope" value="Bacteria"/>
</dbReference>
<dbReference type="Proteomes" id="UP000024836">
    <property type="component" value="Unassembled WGS sequence"/>
</dbReference>
<keyword evidence="1" id="KW-0479">Metal-binding</keyword>
<name>A0A058ZNC4_9RHOB</name>
<evidence type="ECO:0000259" key="3">
    <source>
        <dbReference type="Pfam" id="PF07687"/>
    </source>
</evidence>
<dbReference type="InterPro" id="IPR011650">
    <property type="entry name" value="Peptidase_M20_dimer"/>
</dbReference>
<feature type="domain" description="Peptidase M20 dimerisation" evidence="3">
    <location>
        <begin position="211"/>
        <end position="314"/>
    </location>
</feature>
<dbReference type="InterPro" id="IPR050072">
    <property type="entry name" value="Peptidase_M20A"/>
</dbReference>
<accession>A0A058ZNC4</accession>
<dbReference type="PATRIC" id="fig|1461693.3.peg.1608"/>
<reference evidence="4 5" key="1">
    <citation type="submission" date="2013-04" db="EMBL/GenBank/DDBJ databases">
        <title>Shimia sp. 22II-S11-Z10 Genome Sequencing.</title>
        <authorList>
            <person name="Lai Q."/>
            <person name="Li G."/>
            <person name="Shao Z."/>
        </authorList>
    </citation>
    <scope>NUCLEOTIDE SEQUENCE [LARGE SCALE GENOMIC DNA]</scope>
    <source>
        <strain evidence="5">22II-S11-Z10</strain>
    </source>
</reference>
<dbReference type="InterPro" id="IPR036264">
    <property type="entry name" value="Bact_exopeptidase_dim_dom"/>
</dbReference>
<sequence>MAAQELTPFEQSVVNSITEEAWLDLASALIRCGQPDSGNALDPDQPPAKEEAIAYMVAGELKGMGFTVEMPTKRRGRPNVLGRIKGGEGPSLMINDHLDTYPVVEPEKWDKTDFDPYKATRHGDLLYARGTSDTRGNMASALIALQAVTDAKPELAGELIACFTVDEERDGTDGSIFVTQELGLKPDYSITAEPTAWGGPEGPWGLSVSTANSGHCLVEIELTGTKGHIWRPDIVANPILEAGRLLSDLETMAFTHVPHKFMGHTPPMCSVVRIRGGLTGEIQFSPDTCTITLSVVGIVPGMTMESVLQDIQNVTSGMLGGRNDIAAAVRQVPGSLFVAGTPNVEEHEEPVATLSDVYETMRGERPRLNRKNAFNDTIRFREAGVNAVTFGPGEDGWAADNEWISIPKSVEAAKIYAVTIMRLLGAKQ</sequence>
<dbReference type="InterPro" id="IPR002933">
    <property type="entry name" value="Peptidase_M20"/>
</dbReference>
<dbReference type="PANTHER" id="PTHR43808:SF32">
    <property type="entry name" value="ARGE_DAPE-RELATED DEACYLASE"/>
    <property type="match status" value="1"/>
</dbReference>
<proteinExistence type="predicted"/>